<proteinExistence type="predicted"/>
<reference evidence="2" key="1">
    <citation type="submission" date="2018-12" db="EMBL/GenBank/DDBJ databases">
        <authorList>
            <person name="Will S."/>
            <person name="Neumann-Schaal M."/>
            <person name="Henke P."/>
        </authorList>
    </citation>
    <scope>NUCLEOTIDE SEQUENCE</scope>
    <source>
        <strain evidence="2">PCC 7102</strain>
    </source>
</reference>
<reference evidence="2" key="2">
    <citation type="journal article" date="2019" name="Genome Biol. Evol.">
        <title>Day and night: Metabolic profiles and evolutionary relationships of six axenic non-marine cyanobacteria.</title>
        <authorList>
            <person name="Will S.E."/>
            <person name="Henke P."/>
            <person name="Boedeker C."/>
            <person name="Huang S."/>
            <person name="Brinkmann H."/>
            <person name="Rohde M."/>
            <person name="Jarek M."/>
            <person name="Friedl T."/>
            <person name="Seufert S."/>
            <person name="Schumacher M."/>
            <person name="Overmann J."/>
            <person name="Neumann-Schaal M."/>
            <person name="Petersen J."/>
        </authorList>
    </citation>
    <scope>NUCLEOTIDE SEQUENCE [LARGE SCALE GENOMIC DNA]</scope>
    <source>
        <strain evidence="2">PCC 7102</strain>
    </source>
</reference>
<dbReference type="AlphaFoldDB" id="A0A433UGD4"/>
<dbReference type="EMBL" id="RSCL01000066">
    <property type="protein sequence ID" value="RUS92891.1"/>
    <property type="molecule type" value="Genomic_DNA"/>
</dbReference>
<organism evidence="2 3">
    <name type="scientific">Dulcicalothrix desertica PCC 7102</name>
    <dbReference type="NCBI Taxonomy" id="232991"/>
    <lineage>
        <taxon>Bacteria</taxon>
        <taxon>Bacillati</taxon>
        <taxon>Cyanobacteriota</taxon>
        <taxon>Cyanophyceae</taxon>
        <taxon>Nostocales</taxon>
        <taxon>Calotrichaceae</taxon>
        <taxon>Dulcicalothrix</taxon>
    </lineage>
</organism>
<keyword evidence="1" id="KW-0732">Signal</keyword>
<dbReference type="RefSeq" id="WP_127087678.1">
    <property type="nucleotide sequence ID" value="NZ_RSCL01000066.1"/>
</dbReference>
<protein>
    <submittedName>
        <fullName evidence="2">Uncharacterized protein</fullName>
    </submittedName>
</protein>
<dbReference type="Proteomes" id="UP000271624">
    <property type="component" value="Unassembled WGS sequence"/>
</dbReference>
<gene>
    <name evidence="2" type="ORF">DSM106972_097860</name>
</gene>
<comment type="caution">
    <text evidence="2">The sequence shown here is derived from an EMBL/GenBank/DDBJ whole genome shotgun (WGS) entry which is preliminary data.</text>
</comment>
<keyword evidence="3" id="KW-1185">Reference proteome</keyword>
<feature type="signal peptide" evidence="1">
    <location>
        <begin position="1"/>
        <end position="24"/>
    </location>
</feature>
<accession>A0A433UGD4</accession>
<sequence>MRKLIFCFLAIFLFFAIPVEQSIAQSITQNTSPTIIAQVDYTVSTVEMIEDHGYDTQGGAFRGIFLFKGKKYVVWYNSQPNVSIGRHLSLTYLDQPGGSWYSLFNPATNVTAYVTDVKPFK</sequence>
<name>A0A433UGD4_9CYAN</name>
<evidence type="ECO:0000313" key="3">
    <source>
        <dbReference type="Proteomes" id="UP000271624"/>
    </source>
</evidence>
<evidence type="ECO:0000256" key="1">
    <source>
        <dbReference type="SAM" id="SignalP"/>
    </source>
</evidence>
<feature type="chain" id="PRO_5030092452" evidence="1">
    <location>
        <begin position="25"/>
        <end position="121"/>
    </location>
</feature>
<evidence type="ECO:0000313" key="2">
    <source>
        <dbReference type="EMBL" id="RUS92891.1"/>
    </source>
</evidence>
<dbReference type="OrthoDB" id="514872at2"/>